<dbReference type="PROSITE" id="PS50994">
    <property type="entry name" value="INTEGRASE"/>
    <property type="match status" value="1"/>
</dbReference>
<keyword evidence="4" id="KW-1185">Reference proteome</keyword>
<organism evidence="3 4">
    <name type="scientific">Austropuccinia psidii MF-1</name>
    <dbReference type="NCBI Taxonomy" id="1389203"/>
    <lineage>
        <taxon>Eukaryota</taxon>
        <taxon>Fungi</taxon>
        <taxon>Dikarya</taxon>
        <taxon>Basidiomycota</taxon>
        <taxon>Pucciniomycotina</taxon>
        <taxon>Pucciniomycetes</taxon>
        <taxon>Pucciniales</taxon>
        <taxon>Sphaerophragmiaceae</taxon>
        <taxon>Austropuccinia</taxon>
    </lineage>
</organism>
<dbReference type="InterPro" id="IPR001584">
    <property type="entry name" value="Integrase_cat-core"/>
</dbReference>
<evidence type="ECO:0000313" key="4">
    <source>
        <dbReference type="Proteomes" id="UP000765509"/>
    </source>
</evidence>
<dbReference type="Gene3D" id="3.30.420.10">
    <property type="entry name" value="Ribonuclease H-like superfamily/Ribonuclease H"/>
    <property type="match status" value="1"/>
</dbReference>
<protein>
    <recommendedName>
        <fullName evidence="2">Integrase catalytic domain-containing protein</fullName>
    </recommendedName>
</protein>
<dbReference type="SUPFAM" id="SSF53098">
    <property type="entry name" value="Ribonuclease H-like"/>
    <property type="match status" value="1"/>
</dbReference>
<dbReference type="AlphaFoldDB" id="A0A9Q3IE20"/>
<evidence type="ECO:0000313" key="3">
    <source>
        <dbReference type="EMBL" id="MBW0535735.1"/>
    </source>
</evidence>
<reference evidence="3" key="1">
    <citation type="submission" date="2021-03" db="EMBL/GenBank/DDBJ databases">
        <title>Draft genome sequence of rust myrtle Austropuccinia psidii MF-1, a brazilian biotype.</title>
        <authorList>
            <person name="Quecine M.C."/>
            <person name="Pachon D.M.R."/>
            <person name="Bonatelli M.L."/>
            <person name="Correr F.H."/>
            <person name="Franceschini L.M."/>
            <person name="Leite T.F."/>
            <person name="Margarido G.R.A."/>
            <person name="Almeida C.A."/>
            <person name="Ferrarezi J.A."/>
            <person name="Labate C.A."/>
        </authorList>
    </citation>
    <scope>NUCLEOTIDE SEQUENCE</scope>
    <source>
        <strain evidence="3">MF-1</strain>
    </source>
</reference>
<dbReference type="GO" id="GO:0003723">
    <property type="term" value="F:RNA binding"/>
    <property type="evidence" value="ECO:0007669"/>
    <property type="project" value="UniProtKB-KW"/>
</dbReference>
<proteinExistence type="predicted"/>
<accession>A0A9Q3IE20</accession>
<dbReference type="OrthoDB" id="4360000at2759"/>
<dbReference type="GO" id="GO:0005634">
    <property type="term" value="C:nucleus"/>
    <property type="evidence" value="ECO:0007669"/>
    <property type="project" value="UniProtKB-ARBA"/>
</dbReference>
<dbReference type="InterPro" id="IPR012337">
    <property type="entry name" value="RNaseH-like_sf"/>
</dbReference>
<dbReference type="EMBL" id="AVOT02040504">
    <property type="protein sequence ID" value="MBW0535735.1"/>
    <property type="molecule type" value="Genomic_DNA"/>
</dbReference>
<keyword evidence="1" id="KW-0694">RNA-binding</keyword>
<evidence type="ECO:0000256" key="1">
    <source>
        <dbReference type="ARBA" id="ARBA00022884"/>
    </source>
</evidence>
<dbReference type="PANTHER" id="PTHR37984">
    <property type="entry name" value="PROTEIN CBG26694"/>
    <property type="match status" value="1"/>
</dbReference>
<gene>
    <name evidence="3" type="ORF">O181_075450</name>
</gene>
<name>A0A9Q3IE20_9BASI</name>
<comment type="caution">
    <text evidence="3">The sequence shown here is derived from an EMBL/GenBank/DDBJ whole genome shotgun (WGS) entry which is preliminary data.</text>
</comment>
<evidence type="ECO:0000259" key="2">
    <source>
        <dbReference type="PROSITE" id="PS50994"/>
    </source>
</evidence>
<dbReference type="Proteomes" id="UP000765509">
    <property type="component" value="Unassembled WGS sequence"/>
</dbReference>
<dbReference type="InterPro" id="IPR036397">
    <property type="entry name" value="RNaseH_sf"/>
</dbReference>
<dbReference type="PANTHER" id="PTHR37984:SF5">
    <property type="entry name" value="PROTEIN NYNRIN-LIKE"/>
    <property type="match status" value="1"/>
</dbReference>
<feature type="domain" description="Integrase catalytic" evidence="2">
    <location>
        <begin position="1"/>
        <end position="102"/>
    </location>
</feature>
<dbReference type="GO" id="GO:0015074">
    <property type="term" value="P:DNA integration"/>
    <property type="evidence" value="ECO:0007669"/>
    <property type="project" value="InterPro"/>
</dbReference>
<sequence>MFISDRDLKFTSEFWTNLYDILGTKLAFYTAYHSKTNDLAERMIQTMKEIIRRLFAYGMEFKDHEGYTNDWVTLIPEFQLAYNTSQHSNTGNSPSLVDKGWNTLIPVHHLEKNLLNIHPTAKYFHYMWKRECDTASRSIAEAKEYNKKRYYKTINKPEFGEGEQVFVSTLNFKKFKGLKKMRG</sequence>
<dbReference type="InterPro" id="IPR050951">
    <property type="entry name" value="Retrovirus_Pol_polyprotein"/>
</dbReference>